<evidence type="ECO:0000313" key="1">
    <source>
        <dbReference type="EMBL" id="SEN91793.1"/>
    </source>
</evidence>
<name>A0A1H8KFN9_9GAMM</name>
<gene>
    <name evidence="1" type="ORF">SAMN04490369_103129</name>
</gene>
<dbReference type="Proteomes" id="UP000199493">
    <property type="component" value="Unassembled WGS sequence"/>
</dbReference>
<reference evidence="1 2" key="1">
    <citation type="submission" date="2016-10" db="EMBL/GenBank/DDBJ databases">
        <authorList>
            <person name="de Groot N.N."/>
        </authorList>
    </citation>
    <scope>NUCLEOTIDE SEQUENCE [LARGE SCALE GENOMIC DNA]</scope>
    <source>
        <strain evidence="1 2">558</strain>
    </source>
</reference>
<dbReference type="STRING" id="77097.SAMN04490369_103129"/>
<evidence type="ECO:0000313" key="2">
    <source>
        <dbReference type="Proteomes" id="UP000199493"/>
    </source>
</evidence>
<accession>A0A1H8KFN9</accession>
<dbReference type="NCBIfam" id="NF033915">
    <property type="entry name" value="antiphage_ZorA_2"/>
    <property type="match status" value="1"/>
</dbReference>
<dbReference type="AlphaFoldDB" id="A0A1H8KFN9"/>
<organism evidence="1 2">
    <name type="scientific">Vreelandella aquamarina</name>
    <dbReference type="NCBI Taxonomy" id="77097"/>
    <lineage>
        <taxon>Bacteria</taxon>
        <taxon>Pseudomonadati</taxon>
        <taxon>Pseudomonadota</taxon>
        <taxon>Gammaproteobacteria</taxon>
        <taxon>Oceanospirillales</taxon>
        <taxon>Halomonadaceae</taxon>
        <taxon>Vreelandella</taxon>
    </lineage>
</organism>
<protein>
    <submittedName>
        <fullName evidence="1">Uncharacterized protein</fullName>
    </submittedName>
</protein>
<dbReference type="RefSeq" id="WP_089675502.1">
    <property type="nucleotide sequence ID" value="NZ_FODB01000031.1"/>
</dbReference>
<dbReference type="EMBL" id="FODB01000031">
    <property type="protein sequence ID" value="SEN91793.1"/>
    <property type="molecule type" value="Genomic_DNA"/>
</dbReference>
<proteinExistence type="predicted"/>
<sequence length="711" mass="79330">MFDLISHLWPQFALVLTPGLEMEEIAVWIWLLMIVIMAVSVMSVIRHRWHFSRRLKRVQQLIQGQDRNSLAHNRLATLQKALEQDSDVTGPLWREFDESLVYSADKSRLFNTLEAEHFFNNYTLAYGLTSSRLLAAAPAFLTAIGVLGTFLGLTLGLNGLQINAGDVEALKDGISVMINGAAVAFMTSIWGVALSLLLNLFEKLVERGALAKIRNLQQRIDFLYPRLPAEHSLVQIAAATDESKEALQELHERIGDRLQETVSGMSDSMQQAFTDAINTVMAPAIQSLVNNTNQQSTDVLEKLVSGFMDGMKTAGSEQGHLMKNAAEEVQQAVSVMADRMEVLFKQLDEQQNRSREQTEGTTREFAQLLEQQGADAAQRQQQMELRFNQLMEQMEHKVSAQFDKAAEDERNRAATQEQLQTQMVAGFQSQLEQFNNASNGQIQAISEASAKQQSEMGQAFESALDGLQTLISNHTAAASERESVIESRFNSQLERLAAEQQQLLSAVTQSVQQTQQQMLELTKQHQQLMTEMGEVSRSVEASSQHMNNSSTQLGVLSANLKQAADVLDARLQTVTEALAGASDQNHELAEQVSLQSNTLRQLQSELITATQHFEKAAVAAEQGFEVFANHQQQFLDGINTEFQGLGQALKEQVGGIEQQADEWLRSYSTEVRTQVGERMEHWNKNTLEFSDQMRRTVSAISGIVDDLEQKV</sequence>